<dbReference type="FunFam" id="3.40.640.10:FF:000048">
    <property type="entry name" value="tyrosine aminotransferase"/>
    <property type="match status" value="1"/>
</dbReference>
<sequence length="420" mass="46467">MESGSMKWRVKGKQELNSASAITVRSVLNAITSKVSPTDERPIIPLGHGDPSHFPSFRTTCIAEDAIVDAVRSAKFHCYSSTTGILPARRAVAEHLSNDLPYRLSPDDVYMTIGCTQAIEIMLAVLSSPSANVLLPRPGYPYYEARAAFEHLEVRHFDLLPEKGWEVDLDSVEAVADENTVAMLIINPCNPCGCVYTYEHLEKVAKLAKKLGIIVITDEVYDHLTFGNKPFVPMGVFATIAPVVTVGSISKRWIVPGWRIGWLVTNDPKGILRQSGIIDSIIGYLNVSADPVTFVQGALPQILEKTKEDFFSKIKGVMREAANICYDRFKDIPSIDCPFKPEGSMFVMVKLNLSLLEDIDNDTDFCLKLAKEESVIILPGSAVGMNNWLRITFAIEPSSLEDGLARIKAFCERHSNSKMQ</sequence>
<feature type="domain" description="Aminotransferase class I/classII large" evidence="6">
    <location>
        <begin position="42"/>
        <end position="407"/>
    </location>
</feature>
<evidence type="ECO:0000256" key="4">
    <source>
        <dbReference type="PIRNR" id="PIRNR000517"/>
    </source>
</evidence>
<gene>
    <name evidence="7" type="ORF">RJ641_015526</name>
</gene>
<evidence type="ECO:0000256" key="5">
    <source>
        <dbReference type="PIRSR" id="PIRSR000517-1"/>
    </source>
</evidence>
<comment type="cofactor">
    <cofactor evidence="1 4 5">
        <name>pyridoxal 5'-phosphate</name>
        <dbReference type="ChEBI" id="CHEBI:597326"/>
    </cofactor>
</comment>
<evidence type="ECO:0000259" key="6">
    <source>
        <dbReference type="Pfam" id="PF00155"/>
    </source>
</evidence>
<dbReference type="Proteomes" id="UP001370490">
    <property type="component" value="Unassembled WGS sequence"/>
</dbReference>
<evidence type="ECO:0000256" key="2">
    <source>
        <dbReference type="ARBA" id="ARBA00007441"/>
    </source>
</evidence>
<reference evidence="7 8" key="1">
    <citation type="submission" date="2023-12" db="EMBL/GenBank/DDBJ databases">
        <title>A high-quality genome assembly for Dillenia turbinata (Dilleniales).</title>
        <authorList>
            <person name="Chanderbali A."/>
        </authorList>
    </citation>
    <scope>NUCLEOTIDE SEQUENCE [LARGE SCALE GENOMIC DNA]</scope>
    <source>
        <strain evidence="7">LSX21</strain>
        <tissue evidence="7">Leaf</tissue>
    </source>
</reference>
<keyword evidence="3 4" id="KW-0663">Pyridoxal phosphate</keyword>
<keyword evidence="8" id="KW-1185">Reference proteome</keyword>
<dbReference type="AlphaFoldDB" id="A0AAN8Z0B0"/>
<keyword evidence="7" id="KW-0808">Transferase</keyword>
<dbReference type="GO" id="GO:0030170">
    <property type="term" value="F:pyridoxal phosphate binding"/>
    <property type="evidence" value="ECO:0007669"/>
    <property type="project" value="InterPro"/>
</dbReference>
<organism evidence="7 8">
    <name type="scientific">Dillenia turbinata</name>
    <dbReference type="NCBI Taxonomy" id="194707"/>
    <lineage>
        <taxon>Eukaryota</taxon>
        <taxon>Viridiplantae</taxon>
        <taxon>Streptophyta</taxon>
        <taxon>Embryophyta</taxon>
        <taxon>Tracheophyta</taxon>
        <taxon>Spermatophyta</taxon>
        <taxon>Magnoliopsida</taxon>
        <taxon>eudicotyledons</taxon>
        <taxon>Gunneridae</taxon>
        <taxon>Pentapetalae</taxon>
        <taxon>Dilleniales</taxon>
        <taxon>Dilleniaceae</taxon>
        <taxon>Dillenia</taxon>
    </lineage>
</organism>
<name>A0AAN8Z0B0_9MAGN</name>
<dbReference type="InterPro" id="IPR015422">
    <property type="entry name" value="PyrdxlP-dep_Trfase_small"/>
</dbReference>
<accession>A0AAN8Z0B0</accession>
<dbReference type="InterPro" id="IPR005958">
    <property type="entry name" value="TyrNic_aminoTrfase"/>
</dbReference>
<dbReference type="InterPro" id="IPR015424">
    <property type="entry name" value="PyrdxlP-dep_Trfase"/>
</dbReference>
<protein>
    <submittedName>
        <fullName evidence="7">Aminotransferase, class I/classII</fullName>
    </submittedName>
</protein>
<dbReference type="FunFam" id="3.90.1150.10:FF:000040">
    <property type="entry name" value="Tyrosine aminotransferase"/>
    <property type="match status" value="1"/>
</dbReference>
<dbReference type="Gene3D" id="3.40.640.10">
    <property type="entry name" value="Type I PLP-dependent aspartate aminotransferase-like (Major domain)"/>
    <property type="match status" value="1"/>
</dbReference>
<evidence type="ECO:0000256" key="3">
    <source>
        <dbReference type="ARBA" id="ARBA00022898"/>
    </source>
</evidence>
<comment type="caution">
    <text evidence="7">The sequence shown here is derived from an EMBL/GenBank/DDBJ whole genome shotgun (WGS) entry which is preliminary data.</text>
</comment>
<dbReference type="Gene3D" id="3.90.1150.10">
    <property type="entry name" value="Aspartate Aminotransferase, domain 1"/>
    <property type="match status" value="1"/>
</dbReference>
<comment type="similarity">
    <text evidence="2 4">Belongs to the class-I pyridoxal-phosphate-dependent aminotransferase family.</text>
</comment>
<dbReference type="InterPro" id="IPR004839">
    <property type="entry name" value="Aminotransferase_I/II_large"/>
</dbReference>
<evidence type="ECO:0000313" key="7">
    <source>
        <dbReference type="EMBL" id="KAK6919622.1"/>
    </source>
</evidence>
<dbReference type="NCBIfam" id="TIGR01265">
    <property type="entry name" value="tyr_nico_aTase"/>
    <property type="match status" value="1"/>
</dbReference>
<keyword evidence="7" id="KW-0032">Aminotransferase</keyword>
<dbReference type="InterPro" id="IPR015421">
    <property type="entry name" value="PyrdxlP-dep_Trfase_major"/>
</dbReference>
<dbReference type="EMBL" id="JBAMMX010000021">
    <property type="protein sequence ID" value="KAK6919622.1"/>
    <property type="molecule type" value="Genomic_DNA"/>
</dbReference>
<dbReference type="GO" id="GO:0006572">
    <property type="term" value="P:L-tyrosine catabolic process"/>
    <property type="evidence" value="ECO:0007669"/>
    <property type="project" value="TreeGrafter"/>
</dbReference>
<dbReference type="Pfam" id="PF00155">
    <property type="entry name" value="Aminotran_1_2"/>
    <property type="match status" value="1"/>
</dbReference>
<evidence type="ECO:0000313" key="8">
    <source>
        <dbReference type="Proteomes" id="UP001370490"/>
    </source>
</evidence>
<dbReference type="CDD" id="cd00609">
    <property type="entry name" value="AAT_like"/>
    <property type="match status" value="1"/>
</dbReference>
<dbReference type="PANTHER" id="PTHR45744">
    <property type="entry name" value="TYROSINE AMINOTRANSFERASE"/>
    <property type="match status" value="1"/>
</dbReference>
<dbReference type="GO" id="GO:0004838">
    <property type="term" value="F:L-tyrosine-2-oxoglutarate transaminase activity"/>
    <property type="evidence" value="ECO:0007669"/>
    <property type="project" value="TreeGrafter"/>
</dbReference>
<dbReference type="PANTHER" id="PTHR45744:SF11">
    <property type="entry name" value="TYROSINE AMINOTRANSFERASE"/>
    <property type="match status" value="1"/>
</dbReference>
<dbReference type="PIRSF" id="PIRSF000517">
    <property type="entry name" value="Tyr_transaminase"/>
    <property type="match status" value="1"/>
</dbReference>
<dbReference type="SUPFAM" id="SSF53383">
    <property type="entry name" value="PLP-dependent transferases"/>
    <property type="match status" value="1"/>
</dbReference>
<feature type="modified residue" description="N6-(pyridoxal phosphate)lysine" evidence="5">
    <location>
        <position position="251"/>
    </location>
</feature>
<evidence type="ECO:0000256" key="1">
    <source>
        <dbReference type="ARBA" id="ARBA00001933"/>
    </source>
</evidence>
<proteinExistence type="inferred from homology"/>